<proteinExistence type="predicted"/>
<gene>
    <name evidence="1" type="ORF">EDD18DRAFT_608029</name>
</gene>
<name>A0AA39UY59_9AGAR</name>
<reference evidence="1" key="1">
    <citation type="submission" date="2023-06" db="EMBL/GenBank/DDBJ databases">
        <authorList>
            <consortium name="Lawrence Berkeley National Laboratory"/>
            <person name="Ahrendt S."/>
            <person name="Sahu N."/>
            <person name="Indic B."/>
            <person name="Wong-Bajracharya J."/>
            <person name="Merenyi Z."/>
            <person name="Ke H.-M."/>
            <person name="Monk M."/>
            <person name="Kocsube S."/>
            <person name="Drula E."/>
            <person name="Lipzen A."/>
            <person name="Balint B."/>
            <person name="Henrissat B."/>
            <person name="Andreopoulos B."/>
            <person name="Martin F.M."/>
            <person name="Harder C.B."/>
            <person name="Rigling D."/>
            <person name="Ford K.L."/>
            <person name="Foster G.D."/>
            <person name="Pangilinan J."/>
            <person name="Papanicolaou A."/>
            <person name="Barry K."/>
            <person name="LaButti K."/>
            <person name="Viragh M."/>
            <person name="Koriabine M."/>
            <person name="Yan M."/>
            <person name="Riley R."/>
            <person name="Champramary S."/>
            <person name="Plett K.L."/>
            <person name="Tsai I.J."/>
            <person name="Slot J."/>
            <person name="Sipos G."/>
            <person name="Plett J."/>
            <person name="Nagy L.G."/>
            <person name="Grigoriev I.V."/>
        </authorList>
    </citation>
    <scope>NUCLEOTIDE SEQUENCE</scope>
    <source>
        <strain evidence="1">HWK02</strain>
    </source>
</reference>
<comment type="caution">
    <text evidence="1">The sequence shown here is derived from an EMBL/GenBank/DDBJ whole genome shotgun (WGS) entry which is preliminary data.</text>
</comment>
<keyword evidence="2" id="KW-1185">Reference proteome</keyword>
<dbReference type="AlphaFoldDB" id="A0AA39UY59"/>
<protein>
    <recommendedName>
        <fullName evidence="3">Metallothionein</fullName>
    </recommendedName>
</protein>
<accession>A0AA39UY59</accession>
<dbReference type="EMBL" id="JAUEPU010000004">
    <property type="protein sequence ID" value="KAK0502829.1"/>
    <property type="molecule type" value="Genomic_DNA"/>
</dbReference>
<evidence type="ECO:0008006" key="3">
    <source>
        <dbReference type="Google" id="ProtNLM"/>
    </source>
</evidence>
<evidence type="ECO:0000313" key="2">
    <source>
        <dbReference type="Proteomes" id="UP001175228"/>
    </source>
</evidence>
<evidence type="ECO:0000313" key="1">
    <source>
        <dbReference type="EMBL" id="KAK0502829.1"/>
    </source>
</evidence>
<organism evidence="1 2">
    <name type="scientific">Armillaria luteobubalina</name>
    <dbReference type="NCBI Taxonomy" id="153913"/>
    <lineage>
        <taxon>Eukaryota</taxon>
        <taxon>Fungi</taxon>
        <taxon>Dikarya</taxon>
        <taxon>Basidiomycota</taxon>
        <taxon>Agaricomycotina</taxon>
        <taxon>Agaricomycetes</taxon>
        <taxon>Agaricomycetidae</taxon>
        <taxon>Agaricales</taxon>
        <taxon>Marasmiineae</taxon>
        <taxon>Physalacriaceae</taxon>
        <taxon>Armillaria</taxon>
    </lineage>
</organism>
<dbReference type="Proteomes" id="UP001175228">
    <property type="component" value="Unassembled WGS sequence"/>
</dbReference>
<sequence>MFTVRTFFSSKSAALDLYPQTFETPVSQNGCGSTSCNCGASCACKPGECKC</sequence>